<gene>
    <name evidence="17" type="ORF">CHIRRI_LOCUS383</name>
</gene>
<dbReference type="SUPFAM" id="SSF52096">
    <property type="entry name" value="ClpP/crotonase"/>
    <property type="match status" value="1"/>
</dbReference>
<dbReference type="AlphaFoldDB" id="A0A9N9RGC6"/>
<evidence type="ECO:0000256" key="5">
    <source>
        <dbReference type="ARBA" id="ARBA00022946"/>
    </source>
</evidence>
<dbReference type="OrthoDB" id="1696280at2759"/>
<evidence type="ECO:0000256" key="6">
    <source>
        <dbReference type="ARBA" id="ARBA00022990"/>
    </source>
</evidence>
<evidence type="ECO:0000256" key="4">
    <source>
        <dbReference type="ARBA" id="ARBA00022832"/>
    </source>
</evidence>
<comment type="catalytic activity">
    <reaction evidence="11">
        <text>(2E)-tetradecenoyl-CoA = (3Z)-tetradecenoyl-CoA</text>
        <dbReference type="Rhea" id="RHEA:29847"/>
        <dbReference type="ChEBI" id="CHEBI:61405"/>
        <dbReference type="ChEBI" id="CHEBI:61968"/>
    </reaction>
    <physiologicalReaction direction="right-to-left" evidence="11">
        <dbReference type="Rhea" id="RHEA:29849"/>
    </physiologicalReaction>
</comment>
<organism evidence="17 18">
    <name type="scientific">Chironomus riparius</name>
    <dbReference type="NCBI Taxonomy" id="315576"/>
    <lineage>
        <taxon>Eukaryota</taxon>
        <taxon>Metazoa</taxon>
        <taxon>Ecdysozoa</taxon>
        <taxon>Arthropoda</taxon>
        <taxon>Hexapoda</taxon>
        <taxon>Insecta</taxon>
        <taxon>Pterygota</taxon>
        <taxon>Neoptera</taxon>
        <taxon>Endopterygota</taxon>
        <taxon>Diptera</taxon>
        <taxon>Nematocera</taxon>
        <taxon>Chironomoidea</taxon>
        <taxon>Chironomidae</taxon>
        <taxon>Chironominae</taxon>
        <taxon>Chironomus</taxon>
    </lineage>
</organism>
<evidence type="ECO:0000256" key="2">
    <source>
        <dbReference type="ARBA" id="ARBA00005005"/>
    </source>
</evidence>
<sequence>MSAIKLAFNSWPMSRNLFNYARSNVNKVKYQSTKSGGLVLIDVNDKTGYALVTLNSPPVNSLNLELLTAFSNALDEVKNNKSKGMILTSSSPTVFTAGLDINEMYKPDYARARKFWSSLQDCWLKLYGSSFPTAAAINGHSPAGGCLFAMCCEYRVMLPKYTIGLNETKLGIVAPAWFMASMKNTIPIRKAEMALTLGTLFSTEEALKLGLVDEIAKDKAEAIAKCEAFLKRYEKIPQMARGATKQLYRQQDIKELESSRGADVELFITTIKNDKIQTSLGRYIAFLKWKKRLKPLIQFVSYVTRLVKPQKKKKTTTT</sequence>
<keyword evidence="18" id="KW-1185">Reference proteome</keyword>
<evidence type="ECO:0000256" key="14">
    <source>
        <dbReference type="ARBA" id="ARBA00056147"/>
    </source>
</evidence>
<keyword evidence="8" id="KW-0496">Mitochondrion</keyword>
<dbReference type="Pfam" id="PF00378">
    <property type="entry name" value="ECH_1"/>
    <property type="match status" value="1"/>
</dbReference>
<protein>
    <recommendedName>
        <fullName evidence="15">Enoyl-CoA delta isomerase 1, mitochondrial</fullName>
    </recommendedName>
    <alternativeName>
        <fullName evidence="16">3,2-trans-enoyl-CoA isomerase</fullName>
    </alternativeName>
</protein>
<evidence type="ECO:0000313" key="17">
    <source>
        <dbReference type="EMBL" id="CAG9797384.1"/>
    </source>
</evidence>
<comment type="pathway">
    <text evidence="2">Lipid metabolism; fatty acid beta-oxidation.</text>
</comment>
<evidence type="ECO:0000256" key="7">
    <source>
        <dbReference type="ARBA" id="ARBA00023098"/>
    </source>
</evidence>
<dbReference type="PANTHER" id="PTHR11941">
    <property type="entry name" value="ENOYL-COA HYDRATASE-RELATED"/>
    <property type="match status" value="1"/>
</dbReference>
<evidence type="ECO:0000256" key="9">
    <source>
        <dbReference type="ARBA" id="ARBA00023235"/>
    </source>
</evidence>
<reference evidence="17" key="2">
    <citation type="submission" date="2022-10" db="EMBL/GenBank/DDBJ databases">
        <authorList>
            <consortium name="ENA_rothamsted_submissions"/>
            <consortium name="culmorum"/>
            <person name="King R."/>
        </authorList>
    </citation>
    <scope>NUCLEOTIDE SEQUENCE</scope>
</reference>
<keyword evidence="6" id="KW-0007">Acetylation</keyword>
<keyword evidence="5" id="KW-0809">Transit peptide</keyword>
<comment type="catalytic activity">
    <reaction evidence="10">
        <text>(3Z)-decenoyl-CoA = (2E)-decenoyl-CoA</text>
        <dbReference type="Rhea" id="RHEA:77195"/>
        <dbReference type="ChEBI" id="CHEBI:61406"/>
        <dbReference type="ChEBI" id="CHEBI:195601"/>
    </reaction>
    <physiologicalReaction direction="left-to-right" evidence="10">
        <dbReference type="Rhea" id="RHEA:77196"/>
    </physiologicalReaction>
</comment>
<dbReference type="InterPro" id="IPR029045">
    <property type="entry name" value="ClpP/crotonase-like_dom_sf"/>
</dbReference>
<evidence type="ECO:0000256" key="15">
    <source>
        <dbReference type="ARBA" id="ARBA00068317"/>
    </source>
</evidence>
<comment type="subunit">
    <text evidence="3">Homotrimer.</text>
</comment>
<dbReference type="GO" id="GO:0004165">
    <property type="term" value="F:delta(3)-delta(2)-enoyl-CoA isomerase activity"/>
    <property type="evidence" value="ECO:0007669"/>
    <property type="project" value="UniProtKB-EC"/>
</dbReference>
<dbReference type="Gene3D" id="6.10.250.170">
    <property type="match status" value="1"/>
</dbReference>
<comment type="subcellular location">
    <subcellularLocation>
        <location evidence="1">Mitochondrion matrix</location>
    </subcellularLocation>
</comment>
<keyword evidence="4" id="KW-0276">Fatty acid metabolism</keyword>
<comment type="catalytic activity">
    <reaction evidence="13">
        <text>(3Z)-octenoyl-CoA = (2E)-octenoyl-CoA</text>
        <dbReference type="Rhea" id="RHEA:46044"/>
        <dbReference type="ChEBI" id="CHEBI:62242"/>
        <dbReference type="ChEBI" id="CHEBI:85640"/>
    </reaction>
    <physiologicalReaction direction="left-to-right" evidence="13">
        <dbReference type="Rhea" id="RHEA:46045"/>
    </physiologicalReaction>
</comment>
<dbReference type="PANTHER" id="PTHR11941:SF45">
    <property type="entry name" value="ENOYL-COA DELTA ISOMERASE 1, MITOCHONDRIAL"/>
    <property type="match status" value="1"/>
</dbReference>
<accession>A0A9N9RGC6</accession>
<dbReference type="Gene3D" id="3.90.226.10">
    <property type="entry name" value="2-enoyl-CoA Hydratase, Chain A, domain 1"/>
    <property type="match status" value="1"/>
</dbReference>
<reference evidence="17" key="1">
    <citation type="submission" date="2022-01" db="EMBL/GenBank/DDBJ databases">
        <authorList>
            <person name="King R."/>
        </authorList>
    </citation>
    <scope>NUCLEOTIDE SEQUENCE</scope>
</reference>
<dbReference type="GO" id="GO:0006635">
    <property type="term" value="P:fatty acid beta-oxidation"/>
    <property type="evidence" value="ECO:0007669"/>
    <property type="project" value="TreeGrafter"/>
</dbReference>
<evidence type="ECO:0000256" key="10">
    <source>
        <dbReference type="ARBA" id="ARBA00050938"/>
    </source>
</evidence>
<evidence type="ECO:0000256" key="8">
    <source>
        <dbReference type="ARBA" id="ARBA00023128"/>
    </source>
</evidence>
<evidence type="ECO:0000256" key="1">
    <source>
        <dbReference type="ARBA" id="ARBA00004305"/>
    </source>
</evidence>
<keyword evidence="7" id="KW-0443">Lipid metabolism</keyword>
<dbReference type="GO" id="GO:0005759">
    <property type="term" value="C:mitochondrial matrix"/>
    <property type="evidence" value="ECO:0007669"/>
    <property type="project" value="UniProtKB-SubCell"/>
</dbReference>
<dbReference type="Proteomes" id="UP001153620">
    <property type="component" value="Chromosome 1"/>
</dbReference>
<evidence type="ECO:0000256" key="11">
    <source>
        <dbReference type="ARBA" id="ARBA00051293"/>
    </source>
</evidence>
<evidence type="ECO:0000256" key="16">
    <source>
        <dbReference type="ARBA" id="ARBA00083575"/>
    </source>
</evidence>
<dbReference type="EMBL" id="OU895877">
    <property type="protein sequence ID" value="CAG9797384.1"/>
    <property type="molecule type" value="Genomic_DNA"/>
</dbReference>
<evidence type="ECO:0000313" key="18">
    <source>
        <dbReference type="Proteomes" id="UP001153620"/>
    </source>
</evidence>
<name>A0A9N9RGC6_9DIPT</name>
<dbReference type="InterPro" id="IPR001753">
    <property type="entry name" value="Enoyl-CoA_hydra/iso"/>
</dbReference>
<evidence type="ECO:0000256" key="13">
    <source>
        <dbReference type="ARBA" id="ARBA00052542"/>
    </source>
</evidence>
<keyword evidence="9" id="KW-0413">Isomerase</keyword>
<evidence type="ECO:0000256" key="12">
    <source>
        <dbReference type="ARBA" id="ARBA00052376"/>
    </source>
</evidence>
<proteinExistence type="predicted"/>
<dbReference type="CDD" id="cd06558">
    <property type="entry name" value="crotonase-like"/>
    <property type="match status" value="1"/>
</dbReference>
<evidence type="ECO:0000256" key="3">
    <source>
        <dbReference type="ARBA" id="ARBA00011233"/>
    </source>
</evidence>
<comment type="catalytic activity">
    <reaction evidence="12">
        <text>(3Z)-dodecenoyl-CoA = (2E)-dodecenoyl-CoA</text>
        <dbReference type="Rhea" id="RHEA:23716"/>
        <dbReference type="ChEBI" id="CHEBI:57330"/>
        <dbReference type="ChEBI" id="CHEBI:58543"/>
        <dbReference type="EC" id="5.3.3.8"/>
    </reaction>
    <physiologicalReaction direction="left-to-right" evidence="12">
        <dbReference type="Rhea" id="RHEA:23717"/>
    </physiologicalReaction>
</comment>
<comment type="function">
    <text evidence="14">Key enzyme of fatty acid beta-oxidation. Able to isomerize both 3-cis (3Z) and 3-trans (3E) double bonds into the 2-trans (2E) form in a range of enoyl-CoA species, with a preference for (3Z)-enoyl-CoAs over (3E)-enoyl-CoAs. The catalytic efficiency of this enzyme is not affected by the fatty acyl chain length.</text>
</comment>
<dbReference type="FunFam" id="3.90.226.10:FF:000034">
    <property type="entry name" value="Enoyl-CoA delta isomerase 1"/>
    <property type="match status" value="1"/>
</dbReference>